<comment type="caution">
    <text evidence="2">The sequence shown here is derived from an EMBL/GenBank/DDBJ whole genome shotgun (WGS) entry which is preliminary data.</text>
</comment>
<dbReference type="InterPro" id="IPR035903">
    <property type="entry name" value="HesB-like_dom_sf"/>
</dbReference>
<protein>
    <submittedName>
        <fullName evidence="3">Uncharacterized protein YqkB</fullName>
    </submittedName>
</protein>
<dbReference type="OrthoDB" id="2361502at2"/>
<dbReference type="EMBL" id="JQBY01000005">
    <property type="protein sequence ID" value="KRN83012.1"/>
    <property type="molecule type" value="Genomic_DNA"/>
</dbReference>
<evidence type="ECO:0000313" key="4">
    <source>
        <dbReference type="Proteomes" id="UP000051749"/>
    </source>
</evidence>
<dbReference type="STRING" id="319653.SAMN04487973_101216"/>
<dbReference type="Gene3D" id="2.60.300.12">
    <property type="entry name" value="HesB-like domain"/>
    <property type="match status" value="1"/>
</dbReference>
<evidence type="ECO:0000313" key="5">
    <source>
        <dbReference type="Proteomes" id="UP000182818"/>
    </source>
</evidence>
<organism evidence="2 4">
    <name type="scientific">Pediococcus ethanolidurans</name>
    <dbReference type="NCBI Taxonomy" id="319653"/>
    <lineage>
        <taxon>Bacteria</taxon>
        <taxon>Bacillati</taxon>
        <taxon>Bacillota</taxon>
        <taxon>Bacilli</taxon>
        <taxon>Lactobacillales</taxon>
        <taxon>Lactobacillaceae</taxon>
        <taxon>Pediococcus</taxon>
    </lineage>
</organism>
<evidence type="ECO:0000259" key="1">
    <source>
        <dbReference type="Pfam" id="PF01521"/>
    </source>
</evidence>
<dbReference type="PATRIC" id="fig|319653.3.peg.1750"/>
<dbReference type="GeneID" id="76043100"/>
<reference evidence="2 4" key="1">
    <citation type="journal article" date="2015" name="Genome Announc.">
        <title>Expanding the biotechnology potential of lactobacilli through comparative genomics of 213 strains and associated genera.</title>
        <authorList>
            <person name="Sun Z."/>
            <person name="Harris H.M."/>
            <person name="McCann A."/>
            <person name="Guo C."/>
            <person name="Argimon S."/>
            <person name="Zhang W."/>
            <person name="Yang X."/>
            <person name="Jeffery I.B."/>
            <person name="Cooney J.C."/>
            <person name="Kagawa T.F."/>
            <person name="Liu W."/>
            <person name="Song Y."/>
            <person name="Salvetti E."/>
            <person name="Wrobel A."/>
            <person name="Rasinkangas P."/>
            <person name="Parkhill J."/>
            <person name="Rea M.C."/>
            <person name="O'Sullivan O."/>
            <person name="Ritari J."/>
            <person name="Douillard F.P."/>
            <person name="Paul Ross R."/>
            <person name="Yang R."/>
            <person name="Briner A.E."/>
            <person name="Felis G.E."/>
            <person name="de Vos W.M."/>
            <person name="Barrangou R."/>
            <person name="Klaenhammer T.R."/>
            <person name="Caufield P.W."/>
            <person name="Cui Y."/>
            <person name="Zhang H."/>
            <person name="O'Toole P.W."/>
        </authorList>
    </citation>
    <scope>NUCLEOTIDE SEQUENCE [LARGE SCALE GENOMIC DNA]</scope>
    <source>
        <strain evidence="2 4">DSM 22301</strain>
    </source>
</reference>
<dbReference type="RefSeq" id="WP_057805454.1">
    <property type="nucleotide sequence ID" value="NZ_BJYP01000002.1"/>
</dbReference>
<accession>A0A0R2K9P6</accession>
<dbReference type="Pfam" id="PF01521">
    <property type="entry name" value="Fe-S_biosyn"/>
    <property type="match status" value="1"/>
</dbReference>
<sequence>MKIQFDSAAANKVQKNLDESKKLLLTFEDGVGAYSQHAMIHMQVQFTINIVGNDMPIDGYNAIVHSNIGDLLIKDYSAADLEENMTIKLNSHLGTLQLSGDGGAIDDNVGFIDFTDKNGVKNNPAK</sequence>
<dbReference type="Proteomes" id="UP000182818">
    <property type="component" value="Unassembled WGS sequence"/>
</dbReference>
<gene>
    <name evidence="2" type="ORF">IV87_GL001721</name>
    <name evidence="3" type="ORF">SAMN04487973_101216</name>
</gene>
<proteinExistence type="predicted"/>
<dbReference type="EMBL" id="FOGK01000001">
    <property type="protein sequence ID" value="SER07193.1"/>
    <property type="molecule type" value="Genomic_DNA"/>
</dbReference>
<feature type="domain" description="Core" evidence="1">
    <location>
        <begin position="1"/>
        <end position="113"/>
    </location>
</feature>
<dbReference type="Proteomes" id="UP000051749">
    <property type="component" value="Unassembled WGS sequence"/>
</dbReference>
<evidence type="ECO:0000313" key="3">
    <source>
        <dbReference type="EMBL" id="SER07193.1"/>
    </source>
</evidence>
<evidence type="ECO:0000313" key="2">
    <source>
        <dbReference type="EMBL" id="KRN83012.1"/>
    </source>
</evidence>
<keyword evidence="5" id="KW-1185">Reference proteome</keyword>
<dbReference type="InterPro" id="IPR000361">
    <property type="entry name" value="ATAP_core_dom"/>
</dbReference>
<name>A0A0R2K9P6_9LACO</name>
<reference evidence="3 5" key="2">
    <citation type="submission" date="2016-10" db="EMBL/GenBank/DDBJ databases">
        <authorList>
            <person name="Varghese N."/>
            <person name="Submissions S."/>
        </authorList>
    </citation>
    <scope>NUCLEOTIDE SEQUENCE [LARGE SCALE GENOMIC DNA]</scope>
    <source>
        <strain evidence="3 5">CGMCC 1.3889</strain>
    </source>
</reference>
<dbReference type="SUPFAM" id="SSF89360">
    <property type="entry name" value="HesB-like domain"/>
    <property type="match status" value="1"/>
</dbReference>
<dbReference type="AlphaFoldDB" id="A0A0R2K9P6"/>